<dbReference type="Pfam" id="PF11716">
    <property type="entry name" value="MDMPI_N"/>
    <property type="match status" value="1"/>
</dbReference>
<dbReference type="InterPro" id="IPR024344">
    <property type="entry name" value="MDMPI_metal-binding"/>
</dbReference>
<feature type="domain" description="MDMPI C-terminal" evidence="1">
    <location>
        <begin position="152"/>
        <end position="245"/>
    </location>
</feature>
<protein>
    <submittedName>
        <fullName evidence="3">Uncharacterized protein (TIGR03083 family)</fullName>
    </submittedName>
</protein>
<accession>A0A7Z0AA33</accession>
<sequence>MPTSLTFDQHLAGLERAAGRLAYHGAHSAPDAPVPTCPGWTQDELLVHQSVIHRWAEANLRGRRDGGPGEDDVRAAPDRIAYFLEGYRALAATLVQADPELEAAVFLNDAPPPRHFWARRQCHETTIHSVDALAADRGRVPAAEDCAIDRQFAVDGIDELLTGFVTRSATRIHPGSGRTIAVVPSDSDRAWVLRSEDKLVTTPLTSSAPAVSDADTTFSGTAAQLYLGLWNRGDEIVETGDPRVLDLWRDTEHVTWS</sequence>
<dbReference type="InterPro" id="IPR010872">
    <property type="entry name" value="MDMPI_C-term_domain"/>
</dbReference>
<evidence type="ECO:0000313" key="4">
    <source>
        <dbReference type="Proteomes" id="UP000539111"/>
    </source>
</evidence>
<dbReference type="Pfam" id="PF07398">
    <property type="entry name" value="MDMPI_C"/>
    <property type="match status" value="1"/>
</dbReference>
<dbReference type="GO" id="GO:0046872">
    <property type="term" value="F:metal ion binding"/>
    <property type="evidence" value="ECO:0007669"/>
    <property type="project" value="InterPro"/>
</dbReference>
<keyword evidence="4" id="KW-1185">Reference proteome</keyword>
<dbReference type="PANTHER" id="PTHR40758:SF1">
    <property type="entry name" value="CONSERVED PROTEIN"/>
    <property type="match status" value="1"/>
</dbReference>
<dbReference type="Proteomes" id="UP000539111">
    <property type="component" value="Unassembled WGS sequence"/>
</dbReference>
<dbReference type="AlphaFoldDB" id="A0A7Z0AA33"/>
<dbReference type="EMBL" id="JACBZP010000001">
    <property type="protein sequence ID" value="NYI66140.1"/>
    <property type="molecule type" value="Genomic_DNA"/>
</dbReference>
<reference evidence="3 4" key="1">
    <citation type="submission" date="2020-07" db="EMBL/GenBank/DDBJ databases">
        <title>Sequencing the genomes of 1000 actinobacteria strains.</title>
        <authorList>
            <person name="Klenk H.-P."/>
        </authorList>
    </citation>
    <scope>NUCLEOTIDE SEQUENCE [LARGE SCALE GENOMIC DNA]</scope>
    <source>
        <strain evidence="3 4">DSM 26341</strain>
    </source>
</reference>
<dbReference type="PANTHER" id="PTHR40758">
    <property type="entry name" value="CONSERVED PROTEIN"/>
    <property type="match status" value="1"/>
</dbReference>
<evidence type="ECO:0000259" key="2">
    <source>
        <dbReference type="Pfam" id="PF11716"/>
    </source>
</evidence>
<name>A0A7Z0AA33_9MICO</name>
<comment type="caution">
    <text evidence="3">The sequence shown here is derived from an EMBL/GenBank/DDBJ whole genome shotgun (WGS) entry which is preliminary data.</text>
</comment>
<dbReference type="RefSeq" id="WP_179425283.1">
    <property type="nucleotide sequence ID" value="NZ_JACBZP010000001.1"/>
</dbReference>
<evidence type="ECO:0000259" key="1">
    <source>
        <dbReference type="Pfam" id="PF07398"/>
    </source>
</evidence>
<organism evidence="3 4">
    <name type="scientific">Spelaeicoccus albus</name>
    <dbReference type="NCBI Taxonomy" id="1280376"/>
    <lineage>
        <taxon>Bacteria</taxon>
        <taxon>Bacillati</taxon>
        <taxon>Actinomycetota</taxon>
        <taxon>Actinomycetes</taxon>
        <taxon>Micrococcales</taxon>
        <taxon>Brevibacteriaceae</taxon>
        <taxon>Spelaeicoccus</taxon>
    </lineage>
</organism>
<dbReference type="GO" id="GO:0005886">
    <property type="term" value="C:plasma membrane"/>
    <property type="evidence" value="ECO:0007669"/>
    <property type="project" value="TreeGrafter"/>
</dbReference>
<gene>
    <name evidence="3" type="ORF">BJY26_000446</name>
</gene>
<proteinExistence type="predicted"/>
<feature type="domain" description="Mycothiol-dependent maleylpyruvate isomerase metal-binding" evidence="2">
    <location>
        <begin position="26"/>
        <end position="132"/>
    </location>
</feature>
<evidence type="ECO:0000313" key="3">
    <source>
        <dbReference type="EMBL" id="NYI66140.1"/>
    </source>
</evidence>